<feature type="transmembrane region" description="Helical" evidence="10">
    <location>
        <begin position="16"/>
        <end position="37"/>
    </location>
</feature>
<reference evidence="14" key="1">
    <citation type="journal article" date="2019" name="Int. J. Syst. Evol. Microbiol.">
        <title>The Global Catalogue of Microorganisms (GCM) 10K type strain sequencing project: providing services to taxonomists for standard genome sequencing and annotation.</title>
        <authorList>
            <consortium name="The Broad Institute Genomics Platform"/>
            <consortium name="The Broad Institute Genome Sequencing Center for Infectious Disease"/>
            <person name="Wu L."/>
            <person name="Ma J."/>
        </authorList>
    </citation>
    <scope>NUCLEOTIDE SEQUENCE [LARGE SCALE GENOMIC DNA]</scope>
    <source>
        <strain evidence="14">NBRC 100033</strain>
    </source>
</reference>
<dbReference type="PRINTS" id="PR00864">
    <property type="entry name" value="PREPILNPTASE"/>
</dbReference>
<evidence type="ECO:0000259" key="11">
    <source>
        <dbReference type="Pfam" id="PF01478"/>
    </source>
</evidence>
<dbReference type="PANTHER" id="PTHR30487:SF0">
    <property type="entry name" value="PREPILIN LEADER PEPTIDASE_N-METHYLTRANSFERASE-RELATED"/>
    <property type="match status" value="1"/>
</dbReference>
<dbReference type="Gene3D" id="1.20.120.1220">
    <property type="match status" value="1"/>
</dbReference>
<sequence length="288" mass="31836">MNLDQLLNFNLWPNSLWLVFITLLGLVVASFINVVIYRLPLILRREWGEAGIPEVSLSWPASHCPKCKTPLNWRHNLPLVSWLIQQGKCTQCKKRISLQYPLVELIGGILALLIAWRFGAGLSSLVYLGFALSLLALAVIDAQTQLLPDKITLPLVWAGLIWHWLFSSSTMFDQVFLGALLGYLSLWSLFWVFKLLTGREGMGYGDFKLLAAMGAWLGAPALVPVVLLASASGLIAALILKLNAKWQGQALPFGPHLVVGCLVLLIGGKELAAWLGLAAWLEITRWAF</sequence>
<feature type="domain" description="Prepilin type IV endopeptidase peptidase" evidence="11">
    <location>
        <begin position="130"/>
        <end position="237"/>
    </location>
</feature>
<dbReference type="InterPro" id="IPR010627">
    <property type="entry name" value="Prepilin_pept_A24_N"/>
</dbReference>
<comment type="catalytic activity">
    <reaction evidence="9">
        <text>Typically cleaves a -Gly-|-Phe- bond to release an N-terminal, basic peptide of 5-8 residues from type IV prepilin, and then N-methylates the new N-terminal amino group, the methyl donor being S-adenosyl-L-methionine.</text>
        <dbReference type="EC" id="3.4.23.43"/>
    </reaction>
</comment>
<comment type="function">
    <text evidence="9">Plays an essential role in type IV pili and type II pseudopili formation by proteolytically removing the leader sequence from substrate proteins and subsequently monomethylating the alpha-amino group of the newly exposed N-terminal phenylalanine.</text>
</comment>
<evidence type="ECO:0000256" key="5">
    <source>
        <dbReference type="ARBA" id="ARBA00022692"/>
    </source>
</evidence>
<protein>
    <recommendedName>
        <fullName evidence="9">Prepilin leader peptidase/N-methyltransferase</fullName>
        <ecNumber evidence="9">2.1.1.-</ecNumber>
        <ecNumber evidence="9">3.4.23.43</ecNumber>
    </recommendedName>
</protein>
<evidence type="ECO:0000256" key="1">
    <source>
        <dbReference type="ARBA" id="ARBA00004429"/>
    </source>
</evidence>
<keyword evidence="4" id="KW-0997">Cell inner membrane</keyword>
<dbReference type="Pfam" id="PF06750">
    <property type="entry name" value="A24_N_bact"/>
    <property type="match status" value="1"/>
</dbReference>
<dbReference type="InterPro" id="IPR050882">
    <property type="entry name" value="Prepilin_peptidase/N-MTase"/>
</dbReference>
<evidence type="ECO:0000256" key="7">
    <source>
        <dbReference type="ARBA" id="ARBA00023136"/>
    </source>
</evidence>
<dbReference type="EC" id="3.4.23.43" evidence="9"/>
<keyword evidence="9" id="KW-0489">Methyltransferase</keyword>
<dbReference type="InterPro" id="IPR014032">
    <property type="entry name" value="Peptidase_A24A_bac"/>
</dbReference>
<feature type="transmembrane region" description="Helical" evidence="10">
    <location>
        <begin position="257"/>
        <end position="281"/>
    </location>
</feature>
<evidence type="ECO:0000256" key="4">
    <source>
        <dbReference type="ARBA" id="ARBA00022519"/>
    </source>
</evidence>
<dbReference type="Proteomes" id="UP001156682">
    <property type="component" value="Unassembled WGS sequence"/>
</dbReference>
<keyword evidence="3" id="KW-1003">Cell membrane</keyword>
<feature type="transmembrane region" description="Helical" evidence="10">
    <location>
        <begin position="98"/>
        <end position="116"/>
    </location>
</feature>
<evidence type="ECO:0000256" key="6">
    <source>
        <dbReference type="ARBA" id="ARBA00022989"/>
    </source>
</evidence>
<evidence type="ECO:0000256" key="10">
    <source>
        <dbReference type="SAM" id="Phobius"/>
    </source>
</evidence>
<evidence type="ECO:0000313" key="14">
    <source>
        <dbReference type="Proteomes" id="UP001156682"/>
    </source>
</evidence>
<evidence type="ECO:0000256" key="9">
    <source>
        <dbReference type="RuleBase" id="RU003794"/>
    </source>
</evidence>
<feature type="transmembrane region" description="Helical" evidence="10">
    <location>
        <begin position="175"/>
        <end position="197"/>
    </location>
</feature>
<keyword evidence="9" id="KW-0378">Hydrolase</keyword>
<dbReference type="EMBL" id="BSOR01000011">
    <property type="protein sequence ID" value="GLR63111.1"/>
    <property type="molecule type" value="Genomic_DNA"/>
</dbReference>
<dbReference type="EC" id="2.1.1.-" evidence="9"/>
<feature type="transmembrane region" description="Helical" evidence="10">
    <location>
        <begin position="122"/>
        <end position="140"/>
    </location>
</feature>
<keyword evidence="9" id="KW-0511">Multifunctional enzyme</keyword>
<evidence type="ECO:0000256" key="2">
    <source>
        <dbReference type="ARBA" id="ARBA00005801"/>
    </source>
</evidence>
<keyword evidence="14" id="KW-1185">Reference proteome</keyword>
<proteinExistence type="inferred from homology"/>
<evidence type="ECO:0000259" key="12">
    <source>
        <dbReference type="Pfam" id="PF06750"/>
    </source>
</evidence>
<comment type="similarity">
    <text evidence="2 8">Belongs to the peptidase A24 family.</text>
</comment>
<keyword evidence="9" id="KW-0645">Protease</keyword>
<keyword evidence="6 10" id="KW-1133">Transmembrane helix</keyword>
<accession>A0ABQ5ZSK4</accession>
<dbReference type="InterPro" id="IPR000045">
    <property type="entry name" value="Prepilin_IV_endopep_pep"/>
</dbReference>
<organism evidence="13 14">
    <name type="scientific">Marinospirillum insulare</name>
    <dbReference type="NCBI Taxonomy" id="217169"/>
    <lineage>
        <taxon>Bacteria</taxon>
        <taxon>Pseudomonadati</taxon>
        <taxon>Pseudomonadota</taxon>
        <taxon>Gammaproteobacteria</taxon>
        <taxon>Oceanospirillales</taxon>
        <taxon>Oceanospirillaceae</taxon>
        <taxon>Marinospirillum</taxon>
    </lineage>
</organism>
<dbReference type="RefSeq" id="WP_051610184.1">
    <property type="nucleotide sequence ID" value="NZ_BSOR01000011.1"/>
</dbReference>
<dbReference type="Pfam" id="PF01478">
    <property type="entry name" value="Peptidase_A24"/>
    <property type="match status" value="1"/>
</dbReference>
<evidence type="ECO:0000313" key="13">
    <source>
        <dbReference type="EMBL" id="GLR63111.1"/>
    </source>
</evidence>
<keyword evidence="7 10" id="KW-0472">Membrane</keyword>
<keyword evidence="9" id="KW-0808">Transferase</keyword>
<feature type="domain" description="Prepilin peptidase A24 N-terminal" evidence="12">
    <location>
        <begin position="23"/>
        <end position="118"/>
    </location>
</feature>
<feature type="transmembrane region" description="Helical" evidence="10">
    <location>
        <begin position="209"/>
        <end position="237"/>
    </location>
</feature>
<gene>
    <name evidence="13" type="ORF">GCM10007878_05460</name>
</gene>
<keyword evidence="5 9" id="KW-0812">Transmembrane</keyword>
<dbReference type="PANTHER" id="PTHR30487">
    <property type="entry name" value="TYPE 4 PREPILIN-LIKE PROTEINS LEADER PEPTIDE-PROCESSING ENZYME"/>
    <property type="match status" value="1"/>
</dbReference>
<evidence type="ECO:0000256" key="3">
    <source>
        <dbReference type="ARBA" id="ARBA00022475"/>
    </source>
</evidence>
<feature type="transmembrane region" description="Helical" evidence="10">
    <location>
        <begin position="152"/>
        <end position="169"/>
    </location>
</feature>
<evidence type="ECO:0000256" key="8">
    <source>
        <dbReference type="RuleBase" id="RU003793"/>
    </source>
</evidence>
<name>A0ABQ5ZSK4_9GAMM</name>
<comment type="caution">
    <text evidence="13">The sequence shown here is derived from an EMBL/GenBank/DDBJ whole genome shotgun (WGS) entry which is preliminary data.</text>
</comment>
<comment type="subcellular location">
    <subcellularLocation>
        <location evidence="1">Cell inner membrane</location>
        <topology evidence="1">Multi-pass membrane protein</topology>
    </subcellularLocation>
    <subcellularLocation>
        <location evidence="9">Cell membrane</location>
        <topology evidence="9">Multi-pass membrane protein</topology>
    </subcellularLocation>
</comment>